<evidence type="ECO:0000259" key="3">
    <source>
        <dbReference type="Pfam" id="PF06580"/>
    </source>
</evidence>
<feature type="chain" id="PRO_5046465531" evidence="2">
    <location>
        <begin position="19"/>
        <end position="869"/>
    </location>
</feature>
<accession>A0ABR7DWE4</accession>
<evidence type="ECO:0000313" key="4">
    <source>
        <dbReference type="EMBL" id="MBC5641481.1"/>
    </source>
</evidence>
<dbReference type="PANTHER" id="PTHR34220">
    <property type="entry name" value="SENSOR HISTIDINE KINASE YPDA"/>
    <property type="match status" value="1"/>
</dbReference>
<dbReference type="InterPro" id="IPR050640">
    <property type="entry name" value="Bact_2-comp_sensor_kinase"/>
</dbReference>
<keyword evidence="4" id="KW-0808">Transferase</keyword>
<evidence type="ECO:0000313" key="5">
    <source>
        <dbReference type="Proteomes" id="UP000644010"/>
    </source>
</evidence>
<dbReference type="EMBL" id="JACOOI010000001">
    <property type="protein sequence ID" value="MBC5641481.1"/>
    <property type="molecule type" value="Genomic_DNA"/>
</dbReference>
<name>A0ABR7DWE4_9BACT</name>
<dbReference type="Pfam" id="PF06580">
    <property type="entry name" value="His_kinase"/>
    <property type="match status" value="1"/>
</dbReference>
<protein>
    <submittedName>
        <fullName evidence="4">Histidine kinase</fullName>
    </submittedName>
</protein>
<feature type="domain" description="Signal transduction histidine kinase internal region" evidence="3">
    <location>
        <begin position="676"/>
        <end position="752"/>
    </location>
</feature>
<keyword evidence="2" id="KW-0732">Signal</keyword>
<sequence>MKARLLFLFLCLTWNGWADTFVPYNPDSLKKGDWITLETVHYYPYIAPGIKEEIPWRAENIRRITIQATVAEKTDKSISIDYTLGYLYDCRNDKEKPGFYYFDSRYQQDFAFDNNASNKQILRVTYDRKSRKPLAFDKKDSSFSYSKTYVPFGVRQEGLSTHLETYVRDSLNLDELITPVANDFLTGWKEDGTIQTTLGTRVIDASFVLPPNTEFTCSNFDIDASKDLTIHKKIFIAYPTEYKVGKRVTLLLTPGDSIIQDKEVYANTHTYHYEGQGNEQNNLHYNYRRFSHYNSEYDITFPNELKKAFQSRDSLFQTAMEKDFENMDPYWRRAFELSEQYFKGRFILSYYTRATDKDAWHKSGLLDWQAPHFASVNPLIDYAYKLEKWDAANYGSFLYTYSAYKKQEIYSDNLCLNKQKKLTPQEDYLLNKQILSGYPQYLVNGVNLSTLMYGKMLSELEKDYNDFITSCPDTSLTNNVKKIYNKLLPFEAGKNIKEAGLIITDSLHLVKGSDRKYILLFLSASKGLYGINLQNALDLKQLLKEKGLDSTVHLELYADFERRNTEVVKPYKAIPEKQAHDMNYNLGFSWVTILMREDGTILYRKFSNILDTEPIPELIQKDLNREDKSFNDFMKGFKEGILGALLIAAIIGIIYYLRNKNRQKQERNCRHIRELELRAIRSQMNPHFIFNALSSIQNLINRSANQEANKYLIDFSRLLRKVLATSEKKLVPLSDEIEQLELYLKLEQLRYPFSYSLTVDRNIEPDAIEIPGMLIQPFVENAVKHGIAPRGTGEIIIRLSLQDQLLIIDITDDGPGLKTEANGGFGIRAVTNEFEILKTLYNTEIGITIENRQEKESVSGCHVQLSIPL</sequence>
<dbReference type="GO" id="GO:0016301">
    <property type="term" value="F:kinase activity"/>
    <property type="evidence" value="ECO:0007669"/>
    <property type="project" value="UniProtKB-KW"/>
</dbReference>
<dbReference type="InterPro" id="IPR036890">
    <property type="entry name" value="HATPase_C_sf"/>
</dbReference>
<proteinExistence type="predicted"/>
<dbReference type="SUPFAM" id="SSF55874">
    <property type="entry name" value="ATPase domain of HSP90 chaperone/DNA topoisomerase II/histidine kinase"/>
    <property type="match status" value="1"/>
</dbReference>
<feature type="transmembrane region" description="Helical" evidence="1">
    <location>
        <begin position="640"/>
        <end position="657"/>
    </location>
</feature>
<reference evidence="4 5" key="1">
    <citation type="submission" date="2020-08" db="EMBL/GenBank/DDBJ databases">
        <title>Genome public.</title>
        <authorList>
            <person name="Liu C."/>
            <person name="Sun Q."/>
        </authorList>
    </citation>
    <scope>NUCLEOTIDE SEQUENCE [LARGE SCALE GENOMIC DNA]</scope>
    <source>
        <strain evidence="4 5">BX2</strain>
    </source>
</reference>
<feature type="signal peptide" evidence="2">
    <location>
        <begin position="1"/>
        <end position="18"/>
    </location>
</feature>
<dbReference type="Gene3D" id="3.30.565.10">
    <property type="entry name" value="Histidine kinase-like ATPase, C-terminal domain"/>
    <property type="match status" value="1"/>
</dbReference>
<comment type="caution">
    <text evidence="4">The sequence shown here is derived from an EMBL/GenBank/DDBJ whole genome shotgun (WGS) entry which is preliminary data.</text>
</comment>
<evidence type="ECO:0000256" key="2">
    <source>
        <dbReference type="SAM" id="SignalP"/>
    </source>
</evidence>
<keyword evidence="5" id="KW-1185">Reference proteome</keyword>
<dbReference type="InterPro" id="IPR010559">
    <property type="entry name" value="Sig_transdc_His_kin_internal"/>
</dbReference>
<keyword evidence="1" id="KW-0472">Membrane</keyword>
<dbReference type="Proteomes" id="UP000644010">
    <property type="component" value="Unassembled WGS sequence"/>
</dbReference>
<keyword evidence="1" id="KW-0812">Transmembrane</keyword>
<dbReference type="RefSeq" id="WP_186957955.1">
    <property type="nucleotide sequence ID" value="NZ_JACOOI010000001.1"/>
</dbReference>
<organism evidence="4 5">
    <name type="scientific">Parabacteroides segnis</name>
    <dbReference type="NCBI Taxonomy" id="2763058"/>
    <lineage>
        <taxon>Bacteria</taxon>
        <taxon>Pseudomonadati</taxon>
        <taxon>Bacteroidota</taxon>
        <taxon>Bacteroidia</taxon>
        <taxon>Bacteroidales</taxon>
        <taxon>Tannerellaceae</taxon>
        <taxon>Parabacteroides</taxon>
    </lineage>
</organism>
<dbReference type="PANTHER" id="PTHR34220:SF7">
    <property type="entry name" value="SENSOR HISTIDINE KINASE YPDA"/>
    <property type="match status" value="1"/>
</dbReference>
<evidence type="ECO:0000256" key="1">
    <source>
        <dbReference type="SAM" id="Phobius"/>
    </source>
</evidence>
<keyword evidence="4" id="KW-0418">Kinase</keyword>
<gene>
    <name evidence="4" type="ORF">H8S77_01075</name>
</gene>
<keyword evidence="1" id="KW-1133">Transmembrane helix</keyword>